<feature type="domain" description="DUF5727" evidence="1">
    <location>
        <begin position="9"/>
        <end position="184"/>
    </location>
</feature>
<organism evidence="2 3">
    <name type="scientific">Hymenolepis diminuta</name>
    <name type="common">Rat tapeworm</name>
    <dbReference type="NCBI Taxonomy" id="6216"/>
    <lineage>
        <taxon>Eukaryota</taxon>
        <taxon>Metazoa</taxon>
        <taxon>Spiralia</taxon>
        <taxon>Lophotrochozoa</taxon>
        <taxon>Platyhelminthes</taxon>
        <taxon>Cestoda</taxon>
        <taxon>Eucestoda</taxon>
        <taxon>Cyclophyllidea</taxon>
        <taxon>Hymenolepididae</taxon>
        <taxon>Hymenolepis</taxon>
    </lineage>
</organism>
<protein>
    <recommendedName>
        <fullName evidence="1">DUF5727 domain-containing protein</fullName>
    </recommendedName>
</protein>
<evidence type="ECO:0000259" key="1">
    <source>
        <dbReference type="Pfam" id="PF18997"/>
    </source>
</evidence>
<dbReference type="InterPro" id="IPR043785">
    <property type="entry name" value="DUF5727"/>
</dbReference>
<proteinExistence type="predicted"/>
<keyword evidence="3" id="KW-1185">Reference proteome</keyword>
<dbReference type="Pfam" id="PF18997">
    <property type="entry name" value="DUF5727"/>
    <property type="match status" value="1"/>
</dbReference>
<gene>
    <name evidence="2" type="ORF">WMSIL1_LOCUS4958</name>
</gene>
<reference evidence="2 3" key="1">
    <citation type="submission" date="2019-07" db="EMBL/GenBank/DDBJ databases">
        <authorList>
            <person name="Jastrzebski P J."/>
            <person name="Paukszto L."/>
            <person name="Jastrzebski P J."/>
        </authorList>
    </citation>
    <scope>NUCLEOTIDE SEQUENCE [LARGE SCALE GENOMIC DNA]</scope>
    <source>
        <strain evidence="2 3">WMS-il1</strain>
    </source>
</reference>
<dbReference type="Proteomes" id="UP000321570">
    <property type="component" value="Unassembled WGS sequence"/>
</dbReference>
<evidence type="ECO:0000313" key="2">
    <source>
        <dbReference type="EMBL" id="VUZ44588.1"/>
    </source>
</evidence>
<name>A0A564YCX1_HYMDI</name>
<dbReference type="EMBL" id="CABIJS010000144">
    <property type="protein sequence ID" value="VUZ44588.1"/>
    <property type="molecule type" value="Genomic_DNA"/>
</dbReference>
<accession>A0A564YCX1</accession>
<sequence>MRNNQAIKAIKVSGASCVENLTSYTVGSPCLITPDKTVITIADGERYDKLYIADSKQIYTVYFIPYCDFDNYQTGNVLVKHSWPLTKLLDGNSGVNLNFALRGINPRVEVILASSGKIVCMWNMGQIYPSPDCYCGNVVIDAASKIQIYKAFCRNLFGEQRSLFVWMSEDDKLSISVDWNGSGKC</sequence>
<evidence type="ECO:0000313" key="3">
    <source>
        <dbReference type="Proteomes" id="UP000321570"/>
    </source>
</evidence>
<dbReference type="AlphaFoldDB" id="A0A564YCX1"/>